<dbReference type="STRING" id="1752398.A8M32_27285"/>
<dbReference type="Pfam" id="PF05170">
    <property type="entry name" value="AsmA"/>
    <property type="match status" value="1"/>
</dbReference>
<comment type="caution">
    <text evidence="3">The sequence shown here is derived from an EMBL/GenBank/DDBJ whole genome shotgun (WGS) entry which is preliminary data.</text>
</comment>
<feature type="compositionally biased region" description="Basic and acidic residues" evidence="1">
    <location>
        <begin position="1163"/>
        <end position="1188"/>
    </location>
</feature>
<organism evidence="3 4">
    <name type="scientific">Sinorhizobium alkalisoli</name>
    <dbReference type="NCBI Taxonomy" id="1752398"/>
    <lineage>
        <taxon>Bacteria</taxon>
        <taxon>Pseudomonadati</taxon>
        <taxon>Pseudomonadota</taxon>
        <taxon>Alphaproteobacteria</taxon>
        <taxon>Hyphomicrobiales</taxon>
        <taxon>Rhizobiaceae</taxon>
        <taxon>Sinorhizobium/Ensifer group</taxon>
        <taxon>Sinorhizobium</taxon>
    </lineage>
</organism>
<dbReference type="InterPro" id="IPR007844">
    <property type="entry name" value="AsmA"/>
</dbReference>
<accession>A0A1E3V3Z4</accession>
<dbReference type="AlphaFoldDB" id="A0A1E3V3Z4"/>
<protein>
    <recommendedName>
        <fullName evidence="2">AsmA domain-containing protein</fullName>
    </recommendedName>
</protein>
<reference evidence="4" key="1">
    <citation type="submission" date="2016-05" db="EMBL/GenBank/DDBJ databases">
        <authorList>
            <person name="Li Y."/>
        </authorList>
    </citation>
    <scope>NUCLEOTIDE SEQUENCE [LARGE SCALE GENOMIC DNA]</scope>
    <source>
        <strain evidence="4">YIC4027</strain>
    </source>
</reference>
<evidence type="ECO:0000313" key="3">
    <source>
        <dbReference type="EMBL" id="ODR88313.1"/>
    </source>
</evidence>
<keyword evidence="4" id="KW-1185">Reference proteome</keyword>
<dbReference type="InterPro" id="IPR052894">
    <property type="entry name" value="AsmA-related"/>
</dbReference>
<proteinExistence type="predicted"/>
<dbReference type="EMBL" id="LYBW01000066">
    <property type="protein sequence ID" value="ODR88313.1"/>
    <property type="molecule type" value="Genomic_DNA"/>
</dbReference>
<dbReference type="PANTHER" id="PTHR30441:SF4">
    <property type="entry name" value="PROTEIN ASMA"/>
    <property type="match status" value="1"/>
</dbReference>
<dbReference type="InterPro" id="IPR017023">
    <property type="entry name" value="UCP034039"/>
</dbReference>
<feature type="compositionally biased region" description="Low complexity" evidence="1">
    <location>
        <begin position="1213"/>
        <end position="1225"/>
    </location>
</feature>
<gene>
    <name evidence="3" type="ORF">A8M32_27285</name>
</gene>
<dbReference type="Proteomes" id="UP000094342">
    <property type="component" value="Unassembled WGS sequence"/>
</dbReference>
<evidence type="ECO:0000259" key="2">
    <source>
        <dbReference type="Pfam" id="PF05170"/>
    </source>
</evidence>
<dbReference type="PIRSF" id="PIRSF034039">
    <property type="entry name" value="UCP034039"/>
    <property type="match status" value="1"/>
</dbReference>
<evidence type="ECO:0000313" key="4">
    <source>
        <dbReference type="Proteomes" id="UP000094342"/>
    </source>
</evidence>
<feature type="region of interest" description="Disordered" evidence="1">
    <location>
        <begin position="1163"/>
        <end position="1239"/>
    </location>
</feature>
<dbReference type="GO" id="GO:0005886">
    <property type="term" value="C:plasma membrane"/>
    <property type="evidence" value="ECO:0007669"/>
    <property type="project" value="TreeGrafter"/>
</dbReference>
<name>A0A1E3V3Z4_9HYPH</name>
<feature type="domain" description="AsmA" evidence="2">
    <location>
        <begin position="2"/>
        <end position="165"/>
    </location>
</feature>
<dbReference type="GO" id="GO:0090313">
    <property type="term" value="P:regulation of protein targeting to membrane"/>
    <property type="evidence" value="ECO:0007669"/>
    <property type="project" value="TreeGrafter"/>
</dbReference>
<evidence type="ECO:0000256" key="1">
    <source>
        <dbReference type="SAM" id="MobiDB-lite"/>
    </source>
</evidence>
<sequence length="1239" mass="132339">MVVALFAALIAPLFIDWTNFRADFEREASRIMGKPVVVHGSVDARLIPFPTVTLNDVRVGPTDGGEPLVRVEHFSMSAELAPFLSGEALIYDMRLDRPKARIRLQPDGTLDWARGLRSEIPARTVILEKIEIADGEIEFMDEQTGRTRRVTDLSADLSARTLAGPWKIEGEAVLDGEAGSFSFSTNEVDERGVLSLRAKLTPDERPFGVELDGELKIVDLKPVYAGRFTLTENRQAGEAAEVKAGGGLRINGDFQLTNESIRVPEYRFEIGPPDDPYIVTGEATLDTGKEQKFLLVADGQQIDVSRIGSSGRNGKTDRDPAVSLRQRIEAMMAFAADIPIPQVPGRASLRLPAIVIGDTTVRDVRLDVKPDGAGWIIDNAVALLPGRTQLEAKGRLNLQDERAFRGDIVMASNQPSGLANWLAGSVDPAIRKLKTAGFAATVNLTDTLQQFENLEVAAGPATLKGRIERLSFPEQQPSLSLQLKGNQIDLESLQALAGLVAGDASTGTLLTHAIAAEFSAERFSAFGEEAEDVQAVLTLKNGQLQAERVAIGALSGAKLAFSGRMSGGLEKPVISAKMKLAAEEMTPFLQMIGRHMAAHPALRRLIEAGPYFADAALDVTLTAGSKEGDAPVTFGVIGTANGSKIAASYQAPDVAQALAGRNMLLEATLENPRTPVLLGQAGLDPLPFDADANGILSVKLQGGDDTKANGTLTFTTERTSLAAKGTVDLSRDHFFEGQGKLTLQTQDLEPYLLLQGIALPQMGSGLPMTLSAEITSDPERVTLLDIKGKADSNGFAGALSIDRRVPGKAQGELALDTLDFGWMGEAILGQVQDAATGELSTAPVAQPDWTNLDVDVNVKAKHFWPGVYDAVTDFSGKLEWKGEELALSEAIGDWLGGKLTGRLQLGNANGSGFLRSRFDLKGGDLGAAGWMLRDGPAATGRFDLAVAMEASGATPQAMAQSASGSGMAVFSGVTLNGINTAALPQLIAAADATKTEISADSIRKVAEEEIFSGQSVVESIEVPFSMAGGIIRMQNVTAADSHAELSGDASIDLSAGRINAAIELGFRPGDEALAGAEPRVRIDYAGLLASPGVSFDVTDLANFLSLRAYERERRRVEMLQANVLEKQRLRREVQLYKAQAEKREIEQRRAIIEERRREAAAAEAARMKAEAEARAAEERRAAEEERLRTRQLPSSPPRAAPTEDVQRGGVLLPPGAGENAGPPAGQGLNFEMLPDITVQ</sequence>
<dbReference type="PANTHER" id="PTHR30441">
    <property type="entry name" value="DUF748 DOMAIN-CONTAINING PROTEIN"/>
    <property type="match status" value="1"/>
</dbReference>